<comment type="subcellular location">
    <subcellularLocation>
        <location evidence="1">Membrane</location>
        <topology evidence="1">Multi-pass membrane protein</topology>
    </subcellularLocation>
</comment>
<dbReference type="AlphaFoldDB" id="P70971"/>
<accession>P70971</accession>
<evidence type="ECO:0000256" key="2">
    <source>
        <dbReference type="ARBA" id="ARBA00022475"/>
    </source>
</evidence>
<name>P70971_BACIU</name>
<gene>
    <name evidence="7" type="primary">orf6</name>
</gene>
<dbReference type="PANTHER" id="PTHR34857">
    <property type="entry name" value="SLL0384 PROTEIN"/>
    <property type="match status" value="1"/>
</dbReference>
<keyword evidence="2" id="KW-1003">Cell membrane</keyword>
<evidence type="ECO:0000313" key="7">
    <source>
        <dbReference type="EMBL" id="BAA10985.1"/>
    </source>
</evidence>
<dbReference type="InterPro" id="IPR003339">
    <property type="entry name" value="ABC/ECF_trnsptr_transmembrane"/>
</dbReference>
<evidence type="ECO:0000256" key="4">
    <source>
        <dbReference type="ARBA" id="ARBA00022989"/>
    </source>
</evidence>
<proteinExistence type="predicted"/>
<evidence type="ECO:0000256" key="1">
    <source>
        <dbReference type="ARBA" id="ARBA00004141"/>
    </source>
</evidence>
<evidence type="ECO:0000256" key="6">
    <source>
        <dbReference type="SAM" id="Phobius"/>
    </source>
</evidence>
<dbReference type="EMBL" id="D64126">
    <property type="protein sequence ID" value="BAA10985.1"/>
    <property type="molecule type" value="Genomic_DNA"/>
</dbReference>
<evidence type="ECO:0008006" key="8">
    <source>
        <dbReference type="Google" id="ProtNLM"/>
    </source>
</evidence>
<keyword evidence="4 6" id="KW-1133">Transmembrane helix</keyword>
<dbReference type="InterPro" id="IPR051611">
    <property type="entry name" value="ECF_transporter_component"/>
</dbReference>
<keyword evidence="3 6" id="KW-0812">Transmembrane</keyword>
<evidence type="ECO:0000256" key="5">
    <source>
        <dbReference type="ARBA" id="ARBA00023136"/>
    </source>
</evidence>
<organism evidence="7">
    <name type="scientific">Bacillus subtilis</name>
    <dbReference type="NCBI Taxonomy" id="1423"/>
    <lineage>
        <taxon>Bacteria</taxon>
        <taxon>Bacillati</taxon>
        <taxon>Bacillota</taxon>
        <taxon>Bacilli</taxon>
        <taxon>Bacillales</taxon>
        <taxon>Bacillaceae</taxon>
        <taxon>Bacillus</taxon>
    </lineage>
</organism>
<sequence>MMDSMIIGKYVPGTSLVHRLDPRTKLITIFLFVCIVFLANNVQTYALLGLFTIGVVSLTRVPFSFLMKGLKANHLDCPFYVPSSHSYDT</sequence>
<dbReference type="Pfam" id="PF02361">
    <property type="entry name" value="CbiQ"/>
    <property type="match status" value="1"/>
</dbReference>
<reference evidence="7" key="1">
    <citation type="journal article" date="1996" name="Microbiology">
        <title>Sequence analysis of a 50 kb region between spo0H and rrnH on the Bacillus subtilis chromosome.</title>
        <authorList>
            <person name="Yasumoto K."/>
            <person name="Liu H."/>
            <person name="Jeong S.M."/>
            <person name="Ohashi Y."/>
            <person name="Kakinuma S."/>
            <person name="Tanaka K."/>
            <person name="Kawamura F."/>
            <person name="Yoshikawa H."/>
            <person name="Takahashi H."/>
        </authorList>
    </citation>
    <scope>NUCLEOTIDE SEQUENCE</scope>
    <source>
        <strain evidence="7">168</strain>
    </source>
</reference>
<evidence type="ECO:0000256" key="3">
    <source>
        <dbReference type="ARBA" id="ARBA00022692"/>
    </source>
</evidence>
<feature type="transmembrane region" description="Helical" evidence="6">
    <location>
        <begin position="20"/>
        <end position="39"/>
    </location>
</feature>
<keyword evidence="5 6" id="KW-0472">Membrane</keyword>
<dbReference type="PANTHER" id="PTHR34857:SF2">
    <property type="entry name" value="SLL0384 PROTEIN"/>
    <property type="match status" value="1"/>
</dbReference>
<protein>
    <recommendedName>
        <fullName evidence="8">Energy-coupling factor transporter transmembrane protein EcfT</fullName>
    </recommendedName>
</protein>
<dbReference type="GO" id="GO:0005886">
    <property type="term" value="C:plasma membrane"/>
    <property type="evidence" value="ECO:0007669"/>
    <property type="project" value="UniProtKB-ARBA"/>
</dbReference>